<evidence type="ECO:0000256" key="1">
    <source>
        <dbReference type="ARBA" id="ARBA00002523"/>
    </source>
</evidence>
<dbReference type="Pfam" id="PF10659">
    <property type="entry name" value="Trypan_glycop_C"/>
    <property type="match status" value="1"/>
</dbReference>
<dbReference type="EMBL" id="KX700685">
    <property type="protein sequence ID" value="APD74641.1"/>
    <property type="molecule type" value="Genomic_DNA"/>
</dbReference>
<dbReference type="VEuPathDB" id="TriTrypDB:Tb927.5.5510"/>
<proteinExistence type="predicted"/>
<dbReference type="InterPro" id="IPR019609">
    <property type="entry name" value="Variant_surf_glycoprt_trypan_C"/>
</dbReference>
<dbReference type="SUPFAM" id="SSF58087">
    <property type="entry name" value="Variant surface glycoprotein (N-terminal domain)"/>
    <property type="match status" value="1"/>
</dbReference>
<organism evidence="12">
    <name type="scientific">Trypanosoma brucei</name>
    <dbReference type="NCBI Taxonomy" id="5691"/>
    <lineage>
        <taxon>Eukaryota</taxon>
        <taxon>Discoba</taxon>
        <taxon>Euglenozoa</taxon>
        <taxon>Kinetoplastea</taxon>
        <taxon>Metakinetoplastina</taxon>
        <taxon>Trypanosomatida</taxon>
        <taxon>Trypanosomatidae</taxon>
        <taxon>Trypanosoma</taxon>
    </lineage>
</organism>
<evidence type="ECO:0000256" key="2">
    <source>
        <dbReference type="ARBA" id="ARBA00004609"/>
    </source>
</evidence>
<dbReference type="Gene3D" id="3.30.1680.40">
    <property type="match status" value="1"/>
</dbReference>
<evidence type="ECO:0000256" key="4">
    <source>
        <dbReference type="ARBA" id="ARBA00022622"/>
    </source>
</evidence>
<keyword evidence="7" id="KW-0449">Lipoprotein</keyword>
<feature type="domain" description="Trypanosome variant surface glycoprotein C-terminal" evidence="11">
    <location>
        <begin position="411"/>
        <end position="512"/>
    </location>
</feature>
<protein>
    <submittedName>
        <fullName evidence="12">Variant surface glycoprotein 1125.4110</fullName>
    </submittedName>
</protein>
<evidence type="ECO:0000256" key="5">
    <source>
        <dbReference type="ARBA" id="ARBA00023136"/>
    </source>
</evidence>
<dbReference type="AlphaFoldDB" id="A0A1J0R9U2"/>
<comment type="function">
    <text evidence="1">VSG forms a coat on the surface of the parasite. The trypanosome evades the immune response of the host by expressing a series of antigenically distinct VSGs from an estimated 1000 VSG genes.</text>
</comment>
<evidence type="ECO:0000256" key="3">
    <source>
        <dbReference type="ARBA" id="ARBA00022475"/>
    </source>
</evidence>
<keyword evidence="4" id="KW-0336">GPI-anchor</keyword>
<dbReference type="GO" id="GO:0005886">
    <property type="term" value="C:plasma membrane"/>
    <property type="evidence" value="ECO:0007669"/>
    <property type="project" value="UniProtKB-SubCell"/>
</dbReference>
<sequence length="514" mass="55369">MKPRLMAVALVLVFGIQAEKSRATKNPLKASQWTPICDIAAELDKTPRRAMAIVSELNVEATATDLLSKKLQLWSLLIAVETGAAAMNAMAAALRKNLARLRQRLANESPKMITAAATTGELRGTIAETFSALKLNNGDGSTTYCLANEQGNAADHANPILDKCKYTTEAVTSDKTKLDSAIVNLHGFAKLTTATYTLTANSNGDNKCGMFTTGAAGAAAIGSGQTPLMTAGLWKVTADDTIQVQAFNNLQHNAGRPSDSLPKAAHYDAIWVDNLEDVTVYTTDDERLTAEATTAAGNILAANMKHDAPKDEAKKIDTTANEAISNLFTKLPNAAKSLLATIYGKEVEDPRQGKGKQVKLSNVQDAEHMDEIINYYITAISKEITNLKQKEQTAKECEPDYRSVREAEAVCNNLDVPEKCNADKQCSYETESDGTKKCKYNETKAEKSGVPVTQAQTGGTEPKPSEKCKGKLEPDCTKAPGCKWENNSRKDSSFLVNKKLALSIATSFSSLVAF</sequence>
<evidence type="ECO:0000259" key="10">
    <source>
        <dbReference type="Pfam" id="PF00913"/>
    </source>
</evidence>
<accession>A0A1J0R9U2</accession>
<evidence type="ECO:0000256" key="7">
    <source>
        <dbReference type="ARBA" id="ARBA00023288"/>
    </source>
</evidence>
<evidence type="ECO:0000256" key="8">
    <source>
        <dbReference type="SAM" id="MobiDB-lite"/>
    </source>
</evidence>
<dbReference type="Gene3D" id="3.30.1680.30">
    <property type="match status" value="1"/>
</dbReference>
<dbReference type="VEuPathDB" id="TriTrypDB:Tb427_000074700"/>
<name>A0A1J0R9U2_9TRYP</name>
<reference evidence="12" key="1">
    <citation type="submission" date="2016-08" db="EMBL/GenBank/DDBJ databases">
        <title>VSG repertoire of Trypanosoma brucei EATRO 1125.</title>
        <authorList>
            <person name="Cross G.A."/>
        </authorList>
    </citation>
    <scope>NUCLEOTIDE SEQUENCE</scope>
    <source>
        <strain evidence="12">EATRO 1125</strain>
    </source>
</reference>
<dbReference type="Pfam" id="PF00913">
    <property type="entry name" value="Trypan_glycop"/>
    <property type="match status" value="1"/>
</dbReference>
<feature type="signal peptide" evidence="9">
    <location>
        <begin position="1"/>
        <end position="23"/>
    </location>
</feature>
<feature type="region of interest" description="Disordered" evidence="8">
    <location>
        <begin position="449"/>
        <end position="470"/>
    </location>
</feature>
<keyword evidence="6" id="KW-0325">Glycoprotein</keyword>
<feature type="domain" description="Trypanosome variant surface glycoprotein A-type N-terminal" evidence="10">
    <location>
        <begin position="9"/>
        <end position="376"/>
    </location>
</feature>
<feature type="chain" id="PRO_5012791679" evidence="9">
    <location>
        <begin position="24"/>
        <end position="514"/>
    </location>
</feature>
<dbReference type="Gene3D" id="3.90.150.10">
    <property type="entry name" value="Variant Surface Glycoprotein, subunit A domain 1"/>
    <property type="match status" value="1"/>
</dbReference>
<dbReference type="GO" id="GO:0042783">
    <property type="term" value="P:symbiont-mediated evasion of host immune response"/>
    <property type="evidence" value="ECO:0007669"/>
    <property type="project" value="InterPro"/>
</dbReference>
<evidence type="ECO:0000256" key="9">
    <source>
        <dbReference type="SAM" id="SignalP"/>
    </source>
</evidence>
<dbReference type="Gene3D" id="1.10.470.10">
    <property type="entry name" value="Variant Surface Glycoprotein, subunit A, domain 2"/>
    <property type="match status" value="1"/>
</dbReference>
<evidence type="ECO:0000256" key="6">
    <source>
        <dbReference type="ARBA" id="ARBA00023180"/>
    </source>
</evidence>
<evidence type="ECO:0000259" key="11">
    <source>
        <dbReference type="Pfam" id="PF10659"/>
    </source>
</evidence>
<comment type="subcellular location">
    <subcellularLocation>
        <location evidence="2">Cell membrane</location>
        <topology evidence="2">Lipid-anchor</topology>
        <topology evidence="2">GPI-anchor</topology>
    </subcellularLocation>
</comment>
<dbReference type="VEuPathDB" id="TriTrypDB:Tb1125.5.5510"/>
<keyword evidence="3" id="KW-1003">Cell membrane</keyword>
<keyword evidence="9" id="KW-0732">Signal</keyword>
<evidence type="ECO:0000313" key="12">
    <source>
        <dbReference type="EMBL" id="APD74641.1"/>
    </source>
</evidence>
<dbReference type="InterPro" id="IPR001812">
    <property type="entry name" value="Trypano_VSG_A_N_dom"/>
</dbReference>
<dbReference type="GO" id="GO:0098552">
    <property type="term" value="C:side of membrane"/>
    <property type="evidence" value="ECO:0007669"/>
    <property type="project" value="UniProtKB-KW"/>
</dbReference>
<keyword evidence="5" id="KW-0472">Membrane</keyword>